<protein>
    <submittedName>
        <fullName evidence="12">ABC transporter ATP-binding protein</fullName>
    </submittedName>
</protein>
<feature type="region of interest" description="Disordered" evidence="10">
    <location>
        <begin position="327"/>
        <end position="354"/>
    </location>
</feature>
<evidence type="ECO:0000256" key="7">
    <source>
        <dbReference type="ARBA" id="ARBA00022840"/>
    </source>
</evidence>
<evidence type="ECO:0000313" key="13">
    <source>
        <dbReference type="Proteomes" id="UP000280296"/>
    </source>
</evidence>
<feature type="compositionally biased region" description="Basic residues" evidence="10">
    <location>
        <begin position="345"/>
        <end position="354"/>
    </location>
</feature>
<dbReference type="FunFam" id="3.40.50.300:FF:000589">
    <property type="entry name" value="ABC transporter, ATP-binding subunit"/>
    <property type="match status" value="1"/>
</dbReference>
<evidence type="ECO:0000256" key="1">
    <source>
        <dbReference type="ARBA" id="ARBA00004236"/>
    </source>
</evidence>
<evidence type="ECO:0000256" key="8">
    <source>
        <dbReference type="ARBA" id="ARBA00022967"/>
    </source>
</evidence>
<dbReference type="SMART" id="SM00382">
    <property type="entry name" value="AAA"/>
    <property type="match status" value="1"/>
</dbReference>
<evidence type="ECO:0000259" key="11">
    <source>
        <dbReference type="PROSITE" id="PS50893"/>
    </source>
</evidence>
<dbReference type="InterPro" id="IPR027417">
    <property type="entry name" value="P-loop_NTPase"/>
</dbReference>
<reference evidence="12 13" key="1">
    <citation type="submission" date="2018-12" db="EMBL/GenBank/DDBJ databases">
        <authorList>
            <person name="Toschakov S.V."/>
        </authorList>
    </citation>
    <scope>NUCLEOTIDE SEQUENCE [LARGE SCALE GENOMIC DNA]</scope>
    <source>
        <strain evidence="12 13">GM2012</strain>
    </source>
</reference>
<keyword evidence="7 12" id="KW-0067">ATP-binding</keyword>
<dbReference type="GO" id="GO:0005886">
    <property type="term" value="C:plasma membrane"/>
    <property type="evidence" value="ECO:0007669"/>
    <property type="project" value="UniProtKB-SubCell"/>
</dbReference>
<dbReference type="GO" id="GO:0016887">
    <property type="term" value="F:ATP hydrolysis activity"/>
    <property type="evidence" value="ECO:0007669"/>
    <property type="project" value="InterPro"/>
</dbReference>
<name>A0A432MPZ0_9BACT</name>
<evidence type="ECO:0000256" key="9">
    <source>
        <dbReference type="ARBA" id="ARBA00023136"/>
    </source>
</evidence>
<dbReference type="Gene3D" id="3.40.50.300">
    <property type="entry name" value="P-loop containing nucleotide triphosphate hydrolases"/>
    <property type="match status" value="1"/>
</dbReference>
<dbReference type="InterPro" id="IPR003593">
    <property type="entry name" value="AAA+_ATPase"/>
</dbReference>
<keyword evidence="3" id="KW-0813">Transport</keyword>
<sequence>MIDPGPSRHAILVRGLRKVYPGRTGPVVAVDGLDLDVFPGECFGLLGPNGAGKTTTIEILEGLSEPTDGEVEVLGRRWATDADEIRQRIGVTLQETRFPEKMTVRELLRLFRSFYRSGPDPDTVMPLVSLESKADAYVETLSGGQQRRLAVALALVGDPELLFFDEPTTGLDPQARRQLWDVIRDLRQKGRSIVLTTHYMDEAERLCDRIAIVDHGKVIALGTPDELIARLGGEHIVEFALGSVGVGGDGNGNGGDAPALTPDAFASLPTVASSRAEGDGFALTVGEPHAAIPALLDLLDRLGRPLLRLTTRRVSLEDVFVALTGRHLRDDGPEGTNGEAPAGGRGRRRRARAG</sequence>
<dbReference type="EMBL" id="RYZH01000004">
    <property type="protein sequence ID" value="RUL89217.1"/>
    <property type="molecule type" value="Genomic_DNA"/>
</dbReference>
<keyword evidence="13" id="KW-1185">Reference proteome</keyword>
<evidence type="ECO:0000256" key="2">
    <source>
        <dbReference type="ARBA" id="ARBA00005417"/>
    </source>
</evidence>
<dbReference type="OrthoDB" id="9804819at2"/>
<dbReference type="InterPro" id="IPR003439">
    <property type="entry name" value="ABC_transporter-like_ATP-bd"/>
</dbReference>
<feature type="domain" description="ABC transporter" evidence="11">
    <location>
        <begin position="11"/>
        <end position="240"/>
    </location>
</feature>
<dbReference type="RefSeq" id="WP_126723952.1">
    <property type="nucleotide sequence ID" value="NZ_RYZH01000004.1"/>
</dbReference>
<dbReference type="Proteomes" id="UP000280296">
    <property type="component" value="Unassembled WGS sequence"/>
</dbReference>
<comment type="similarity">
    <text evidence="2">Belongs to the ABC transporter superfamily.</text>
</comment>
<dbReference type="PANTHER" id="PTHR42711">
    <property type="entry name" value="ABC TRANSPORTER ATP-BINDING PROTEIN"/>
    <property type="match status" value="1"/>
</dbReference>
<dbReference type="GO" id="GO:0005524">
    <property type="term" value="F:ATP binding"/>
    <property type="evidence" value="ECO:0007669"/>
    <property type="project" value="UniProtKB-KW"/>
</dbReference>
<dbReference type="SUPFAM" id="SSF52540">
    <property type="entry name" value="P-loop containing nucleoside triphosphate hydrolases"/>
    <property type="match status" value="1"/>
</dbReference>
<accession>A0A432MPZ0</accession>
<keyword evidence="4" id="KW-0536">Nodulation</keyword>
<organism evidence="12 13">
    <name type="scientific">Tautonia sociabilis</name>
    <dbReference type="NCBI Taxonomy" id="2080755"/>
    <lineage>
        <taxon>Bacteria</taxon>
        <taxon>Pseudomonadati</taxon>
        <taxon>Planctomycetota</taxon>
        <taxon>Planctomycetia</taxon>
        <taxon>Isosphaerales</taxon>
        <taxon>Isosphaeraceae</taxon>
        <taxon>Tautonia</taxon>
    </lineage>
</organism>
<evidence type="ECO:0000256" key="10">
    <source>
        <dbReference type="SAM" id="MobiDB-lite"/>
    </source>
</evidence>
<gene>
    <name evidence="12" type="ORF">TsocGM_03630</name>
</gene>
<dbReference type="AlphaFoldDB" id="A0A432MPZ0"/>
<keyword evidence="8" id="KW-1278">Translocase</keyword>
<reference evidence="12 13" key="2">
    <citation type="submission" date="2019-01" db="EMBL/GenBank/DDBJ databases">
        <title>Tautonia sociabilis, a novel thermotolerant planctomycete of Isosphaeraceae family, isolated from a 4000 m deep subterranean habitat.</title>
        <authorList>
            <person name="Kovaleva O.L."/>
            <person name="Elcheninov A.G."/>
            <person name="Van Heerden E."/>
            <person name="Toshchakov S.V."/>
            <person name="Novikov A."/>
            <person name="Bonch-Osmolovskaya E.A."/>
            <person name="Kublanov I.V."/>
        </authorList>
    </citation>
    <scope>NUCLEOTIDE SEQUENCE [LARGE SCALE GENOMIC DNA]</scope>
    <source>
        <strain evidence="12 13">GM2012</strain>
    </source>
</reference>
<evidence type="ECO:0000256" key="6">
    <source>
        <dbReference type="ARBA" id="ARBA00022741"/>
    </source>
</evidence>
<dbReference type="CDD" id="cd03263">
    <property type="entry name" value="ABC_subfamily_A"/>
    <property type="match status" value="1"/>
</dbReference>
<dbReference type="PANTHER" id="PTHR42711:SF5">
    <property type="entry name" value="ABC TRANSPORTER ATP-BINDING PROTEIN NATA"/>
    <property type="match status" value="1"/>
</dbReference>
<evidence type="ECO:0000313" key="12">
    <source>
        <dbReference type="EMBL" id="RUL89217.1"/>
    </source>
</evidence>
<evidence type="ECO:0000256" key="4">
    <source>
        <dbReference type="ARBA" id="ARBA00022458"/>
    </source>
</evidence>
<proteinExistence type="inferred from homology"/>
<keyword evidence="9" id="KW-0472">Membrane</keyword>
<comment type="subcellular location">
    <subcellularLocation>
        <location evidence="1">Cell membrane</location>
    </subcellularLocation>
</comment>
<dbReference type="Pfam" id="PF00005">
    <property type="entry name" value="ABC_tran"/>
    <property type="match status" value="1"/>
</dbReference>
<comment type="caution">
    <text evidence="12">The sequence shown here is derived from an EMBL/GenBank/DDBJ whole genome shotgun (WGS) entry which is preliminary data.</text>
</comment>
<dbReference type="PROSITE" id="PS00211">
    <property type="entry name" value="ABC_TRANSPORTER_1"/>
    <property type="match status" value="1"/>
</dbReference>
<dbReference type="PROSITE" id="PS50893">
    <property type="entry name" value="ABC_TRANSPORTER_2"/>
    <property type="match status" value="1"/>
</dbReference>
<evidence type="ECO:0000256" key="3">
    <source>
        <dbReference type="ARBA" id="ARBA00022448"/>
    </source>
</evidence>
<keyword evidence="5" id="KW-1003">Cell membrane</keyword>
<dbReference type="InterPro" id="IPR050763">
    <property type="entry name" value="ABC_transporter_ATP-binding"/>
</dbReference>
<keyword evidence="6" id="KW-0547">Nucleotide-binding</keyword>
<dbReference type="InterPro" id="IPR017871">
    <property type="entry name" value="ABC_transporter-like_CS"/>
</dbReference>
<evidence type="ECO:0000256" key="5">
    <source>
        <dbReference type="ARBA" id="ARBA00022475"/>
    </source>
</evidence>